<evidence type="ECO:0000313" key="2">
    <source>
        <dbReference type="EMBL" id="SCL30796.1"/>
    </source>
</evidence>
<gene>
    <name evidence="2" type="ORF">GA0074694_5800</name>
</gene>
<dbReference type="PROSITE" id="PS51332">
    <property type="entry name" value="B12_BINDING"/>
    <property type="match status" value="1"/>
</dbReference>
<organism evidence="2 3">
    <name type="scientific">Micromonospora inyonensis</name>
    <dbReference type="NCBI Taxonomy" id="47866"/>
    <lineage>
        <taxon>Bacteria</taxon>
        <taxon>Bacillati</taxon>
        <taxon>Actinomycetota</taxon>
        <taxon>Actinomycetes</taxon>
        <taxon>Micromonosporales</taxon>
        <taxon>Micromonosporaceae</taxon>
        <taxon>Micromonospora</taxon>
    </lineage>
</organism>
<keyword evidence="3" id="KW-1185">Reference proteome</keyword>
<dbReference type="Gene3D" id="3.40.50.280">
    <property type="entry name" value="Cobalamin-binding domain"/>
    <property type="match status" value="1"/>
</dbReference>
<dbReference type="STRING" id="47866.GA0074694_5800"/>
<reference evidence="3" key="1">
    <citation type="submission" date="2016-06" db="EMBL/GenBank/DDBJ databases">
        <authorList>
            <person name="Varghese N."/>
        </authorList>
    </citation>
    <scope>NUCLEOTIDE SEQUENCE [LARGE SCALE GENOMIC DNA]</scope>
    <source>
        <strain evidence="3">DSM 46123</strain>
    </source>
</reference>
<dbReference type="AlphaFoldDB" id="A0A1C6SML2"/>
<proteinExistence type="predicted"/>
<sequence>MITSEPPVVVLGVAASDAHVVANRLIAFQLRNLGYHVVNLGACTPVAEFVECLAAHPDAVALVIGSVNGHAVEDLTPLRAAKDAGRVPCPMIVGGRLSVGSETDDKDAVAALHDLGVDHVLRDVSALPPLLARLAAARRRRQPEEASR</sequence>
<dbReference type="SUPFAM" id="SSF52242">
    <property type="entry name" value="Cobalamin (vitamin B12)-binding domain"/>
    <property type="match status" value="1"/>
</dbReference>
<protein>
    <submittedName>
        <fullName evidence="2">Glutamate mutase subunit S</fullName>
    </submittedName>
</protein>
<dbReference type="GO" id="GO:0031419">
    <property type="term" value="F:cobalamin binding"/>
    <property type="evidence" value="ECO:0007669"/>
    <property type="project" value="InterPro"/>
</dbReference>
<evidence type="ECO:0000259" key="1">
    <source>
        <dbReference type="PROSITE" id="PS51332"/>
    </source>
</evidence>
<dbReference type="Pfam" id="PF02310">
    <property type="entry name" value="B12-binding"/>
    <property type="match status" value="1"/>
</dbReference>
<dbReference type="GO" id="GO:0046872">
    <property type="term" value="F:metal ion binding"/>
    <property type="evidence" value="ECO:0007669"/>
    <property type="project" value="InterPro"/>
</dbReference>
<dbReference type="EMBL" id="FMHU01000002">
    <property type="protein sequence ID" value="SCL30796.1"/>
    <property type="molecule type" value="Genomic_DNA"/>
</dbReference>
<dbReference type="InterPro" id="IPR006158">
    <property type="entry name" value="Cobalamin-bd"/>
</dbReference>
<dbReference type="InterPro" id="IPR036724">
    <property type="entry name" value="Cobalamin-bd_sf"/>
</dbReference>
<feature type="domain" description="B12-binding" evidence="1">
    <location>
        <begin position="6"/>
        <end position="141"/>
    </location>
</feature>
<dbReference type="Proteomes" id="UP000198906">
    <property type="component" value="Unassembled WGS sequence"/>
</dbReference>
<evidence type="ECO:0000313" key="3">
    <source>
        <dbReference type="Proteomes" id="UP000198906"/>
    </source>
</evidence>
<name>A0A1C6SML2_9ACTN</name>
<dbReference type="RefSeq" id="WP_091462981.1">
    <property type="nucleotide sequence ID" value="NZ_FMHU01000002.1"/>
</dbReference>
<accession>A0A1C6SML2</accession>